<reference evidence="11" key="1">
    <citation type="submission" date="2015-04" db="UniProtKB">
        <authorList>
            <consortium name="EnsemblPlants"/>
        </authorList>
    </citation>
    <scope>IDENTIFICATION</scope>
    <source>
        <strain evidence="11">SL10</strain>
    </source>
</reference>
<dbReference type="InterPro" id="IPR001611">
    <property type="entry name" value="Leu-rich_rpt"/>
</dbReference>
<reference evidence="11" key="2">
    <citation type="submission" date="2018-04" db="EMBL/GenBank/DDBJ databases">
        <title>OnivRS2 (Oryza nivara Reference Sequence Version 2).</title>
        <authorList>
            <person name="Zhang J."/>
            <person name="Kudrna D."/>
            <person name="Lee S."/>
            <person name="Talag J."/>
            <person name="Rajasekar S."/>
            <person name="Welchert J."/>
            <person name="Hsing Y.-I."/>
            <person name="Wing R.A."/>
        </authorList>
    </citation>
    <scope>NUCLEOTIDE SEQUENCE [LARGE SCALE GENOMIC DNA]</scope>
</reference>
<evidence type="ECO:0000313" key="12">
    <source>
        <dbReference type="Proteomes" id="UP000006591"/>
    </source>
</evidence>
<evidence type="ECO:0000259" key="10">
    <source>
        <dbReference type="Pfam" id="PF08263"/>
    </source>
</evidence>
<dbReference type="Gramene" id="ONIVA01G25050.4">
    <property type="protein sequence ID" value="ONIVA01G25050.4"/>
    <property type="gene ID" value="ONIVA01G25050"/>
</dbReference>
<feature type="chain" id="PRO_5002359582" description="Leucine-rich repeat-containing N-terminal plant-type domain-containing protein" evidence="9">
    <location>
        <begin position="24"/>
        <end position="175"/>
    </location>
</feature>
<evidence type="ECO:0000256" key="1">
    <source>
        <dbReference type="ARBA" id="ARBA00004479"/>
    </source>
</evidence>
<evidence type="ECO:0000313" key="11">
    <source>
        <dbReference type="EnsemblPlants" id="ONIVA01G25050.4"/>
    </source>
</evidence>
<keyword evidence="5" id="KW-0677">Repeat</keyword>
<dbReference type="Gene3D" id="3.80.10.10">
    <property type="entry name" value="Ribonuclease Inhibitor"/>
    <property type="match status" value="1"/>
</dbReference>
<dbReference type="Pfam" id="PF08263">
    <property type="entry name" value="LRRNT_2"/>
    <property type="match status" value="1"/>
</dbReference>
<keyword evidence="4 9" id="KW-0732">Signal</keyword>
<evidence type="ECO:0000256" key="3">
    <source>
        <dbReference type="ARBA" id="ARBA00022692"/>
    </source>
</evidence>
<keyword evidence="6" id="KW-1133">Transmembrane helix</keyword>
<comment type="subcellular location">
    <subcellularLocation>
        <location evidence="1">Membrane</location>
        <topology evidence="1">Single-pass type I membrane protein</topology>
    </subcellularLocation>
</comment>
<feature type="domain" description="Leucine-rich repeat-containing N-terminal plant-type" evidence="10">
    <location>
        <begin position="44"/>
        <end position="80"/>
    </location>
</feature>
<proteinExistence type="predicted"/>
<evidence type="ECO:0000256" key="4">
    <source>
        <dbReference type="ARBA" id="ARBA00022729"/>
    </source>
</evidence>
<dbReference type="EnsemblPlants" id="ONIVA01G25050.4">
    <property type="protein sequence ID" value="ONIVA01G25050.4"/>
    <property type="gene ID" value="ONIVA01G25050"/>
</dbReference>
<keyword evidence="12" id="KW-1185">Reference proteome</keyword>
<dbReference type="SUPFAM" id="SSF52058">
    <property type="entry name" value="L domain-like"/>
    <property type="match status" value="1"/>
</dbReference>
<evidence type="ECO:0000256" key="5">
    <source>
        <dbReference type="ARBA" id="ARBA00022737"/>
    </source>
</evidence>
<evidence type="ECO:0000256" key="6">
    <source>
        <dbReference type="ARBA" id="ARBA00022989"/>
    </source>
</evidence>
<accession>A0A0E0FP88</accession>
<dbReference type="HOGENOM" id="CLU_000288_18_13_1"/>
<dbReference type="Proteomes" id="UP000006591">
    <property type="component" value="Chromosome 1"/>
</dbReference>
<dbReference type="GO" id="GO:0016020">
    <property type="term" value="C:membrane"/>
    <property type="evidence" value="ECO:0007669"/>
    <property type="project" value="UniProtKB-SubCell"/>
</dbReference>
<protein>
    <recommendedName>
        <fullName evidence="10">Leucine-rich repeat-containing N-terminal plant-type domain-containing protein</fullName>
    </recommendedName>
</protein>
<evidence type="ECO:0000256" key="8">
    <source>
        <dbReference type="ARBA" id="ARBA00023180"/>
    </source>
</evidence>
<dbReference type="AlphaFoldDB" id="A0A0E0FP88"/>
<evidence type="ECO:0000256" key="2">
    <source>
        <dbReference type="ARBA" id="ARBA00022614"/>
    </source>
</evidence>
<keyword evidence="7" id="KW-0472">Membrane</keyword>
<keyword evidence="2" id="KW-0433">Leucine-rich repeat</keyword>
<feature type="signal peptide" evidence="9">
    <location>
        <begin position="1"/>
        <end position="23"/>
    </location>
</feature>
<dbReference type="InterPro" id="IPR032675">
    <property type="entry name" value="LRR_dom_sf"/>
</dbReference>
<organism evidence="11">
    <name type="scientific">Oryza nivara</name>
    <name type="common">Indian wild rice</name>
    <name type="synonym">Oryza sativa f. spontanea</name>
    <dbReference type="NCBI Taxonomy" id="4536"/>
    <lineage>
        <taxon>Eukaryota</taxon>
        <taxon>Viridiplantae</taxon>
        <taxon>Streptophyta</taxon>
        <taxon>Embryophyta</taxon>
        <taxon>Tracheophyta</taxon>
        <taxon>Spermatophyta</taxon>
        <taxon>Magnoliopsida</taxon>
        <taxon>Liliopsida</taxon>
        <taxon>Poales</taxon>
        <taxon>Poaceae</taxon>
        <taxon>BOP clade</taxon>
        <taxon>Oryzoideae</taxon>
        <taxon>Oryzeae</taxon>
        <taxon>Oryzinae</taxon>
        <taxon>Oryza</taxon>
    </lineage>
</organism>
<dbReference type="PANTHER" id="PTHR48063:SF72">
    <property type="entry name" value="HCRVF1 PROTEIN-LIKE"/>
    <property type="match status" value="1"/>
</dbReference>
<dbReference type="Pfam" id="PF00560">
    <property type="entry name" value="LRR_1"/>
    <property type="match status" value="2"/>
</dbReference>
<dbReference type="InterPro" id="IPR013210">
    <property type="entry name" value="LRR_N_plant-typ"/>
</dbReference>
<name>A0A0E0FP88_ORYNI</name>
<dbReference type="FunFam" id="3.80.10.10:FF:000129">
    <property type="entry name" value="Leucine-rich repeat receptor-like kinase"/>
    <property type="match status" value="1"/>
</dbReference>
<evidence type="ECO:0000256" key="9">
    <source>
        <dbReference type="SAM" id="SignalP"/>
    </source>
</evidence>
<dbReference type="PANTHER" id="PTHR48063">
    <property type="entry name" value="LRR RECEPTOR-LIKE KINASE"/>
    <property type="match status" value="1"/>
</dbReference>
<keyword evidence="8" id="KW-0325">Glycoprotein</keyword>
<evidence type="ECO:0000256" key="7">
    <source>
        <dbReference type="ARBA" id="ARBA00023136"/>
    </source>
</evidence>
<dbReference type="PROSITE" id="PS51450">
    <property type="entry name" value="LRR"/>
    <property type="match status" value="1"/>
</dbReference>
<keyword evidence="3" id="KW-0812">Transmembrane</keyword>
<sequence length="175" mass="19143">MHTLHVCCIQLAIVLFLLAQTECSNGISAHNPNETGIITRCITTERSVLLAFRAGLSDPANLLPSWEGDDCCRRKGVGCSKRTGSVIKLDLQGPGCDNSTIKQVLRGNISDSLLDLHHLQYLDLSCNNFSGLQVPEFLSSLHSLRYLSLSRSGFIGTIPPHLGGVSRPITQRFVW</sequence>
<dbReference type="InterPro" id="IPR046956">
    <property type="entry name" value="RLP23-like"/>
</dbReference>